<dbReference type="Proteomes" id="UP000313849">
    <property type="component" value="Unassembled WGS sequence"/>
</dbReference>
<dbReference type="EMBL" id="VENP01000033">
    <property type="protein sequence ID" value="TNU73789.1"/>
    <property type="molecule type" value="Genomic_DNA"/>
</dbReference>
<dbReference type="CDD" id="cd03255">
    <property type="entry name" value="ABC_MJ0796_LolCDE_FtsE"/>
    <property type="match status" value="1"/>
</dbReference>
<keyword evidence="1" id="KW-0813">Transport</keyword>
<dbReference type="GO" id="GO:0022857">
    <property type="term" value="F:transmembrane transporter activity"/>
    <property type="evidence" value="ECO:0007669"/>
    <property type="project" value="UniProtKB-ARBA"/>
</dbReference>
<dbReference type="GO" id="GO:0098796">
    <property type="term" value="C:membrane protein complex"/>
    <property type="evidence" value="ECO:0007669"/>
    <property type="project" value="UniProtKB-ARBA"/>
</dbReference>
<dbReference type="InterPro" id="IPR017911">
    <property type="entry name" value="MacB-like_ATP-bd"/>
</dbReference>
<evidence type="ECO:0000313" key="6">
    <source>
        <dbReference type="EMBL" id="TNU73789.1"/>
    </source>
</evidence>
<dbReference type="GO" id="GO:0016887">
    <property type="term" value="F:ATP hydrolysis activity"/>
    <property type="evidence" value="ECO:0007669"/>
    <property type="project" value="InterPro"/>
</dbReference>
<dbReference type="Pfam" id="PF00005">
    <property type="entry name" value="ABC_tran"/>
    <property type="match status" value="1"/>
</dbReference>
<dbReference type="InterPro" id="IPR027417">
    <property type="entry name" value="P-loop_NTPase"/>
</dbReference>
<dbReference type="SMART" id="SM00382">
    <property type="entry name" value="AAA"/>
    <property type="match status" value="1"/>
</dbReference>
<dbReference type="GO" id="GO:0005524">
    <property type="term" value="F:ATP binding"/>
    <property type="evidence" value="ECO:0007669"/>
    <property type="project" value="UniProtKB-KW"/>
</dbReference>
<feature type="compositionally biased region" description="Basic residues" evidence="4">
    <location>
        <begin position="310"/>
        <end position="322"/>
    </location>
</feature>
<feature type="region of interest" description="Disordered" evidence="4">
    <location>
        <begin position="17"/>
        <end position="38"/>
    </location>
</feature>
<protein>
    <submittedName>
        <fullName evidence="6">ABC transporter ATP-binding protein</fullName>
    </submittedName>
</protein>
<dbReference type="InterPro" id="IPR003439">
    <property type="entry name" value="ABC_transporter-like_ATP-bd"/>
</dbReference>
<evidence type="ECO:0000313" key="7">
    <source>
        <dbReference type="Proteomes" id="UP000313849"/>
    </source>
</evidence>
<keyword evidence="7" id="KW-1185">Reference proteome</keyword>
<keyword evidence="3 6" id="KW-0067">ATP-binding</keyword>
<dbReference type="OrthoDB" id="9802264at2"/>
<comment type="caution">
    <text evidence="6">The sequence shown here is derived from an EMBL/GenBank/DDBJ whole genome shotgun (WGS) entry which is preliminary data.</text>
</comment>
<evidence type="ECO:0000259" key="5">
    <source>
        <dbReference type="PROSITE" id="PS50893"/>
    </source>
</evidence>
<evidence type="ECO:0000256" key="1">
    <source>
        <dbReference type="ARBA" id="ARBA00022448"/>
    </source>
</evidence>
<dbReference type="AlphaFoldDB" id="A0A5C5BBD4"/>
<dbReference type="Gene3D" id="3.40.50.300">
    <property type="entry name" value="P-loop containing nucleotide triphosphate hydrolases"/>
    <property type="match status" value="1"/>
</dbReference>
<dbReference type="PROSITE" id="PS50893">
    <property type="entry name" value="ABC_TRANSPORTER_2"/>
    <property type="match status" value="1"/>
</dbReference>
<dbReference type="SUPFAM" id="SSF52540">
    <property type="entry name" value="P-loop containing nucleoside triphosphate hydrolases"/>
    <property type="match status" value="1"/>
</dbReference>
<feature type="compositionally biased region" description="Basic and acidic residues" evidence="4">
    <location>
        <begin position="283"/>
        <end position="309"/>
    </location>
</feature>
<accession>A0A5C5BBD4</accession>
<dbReference type="InterPro" id="IPR015854">
    <property type="entry name" value="ABC_transpr_LolD-like"/>
</dbReference>
<dbReference type="FunFam" id="3.40.50.300:FF:000032">
    <property type="entry name" value="Export ABC transporter ATP-binding protein"/>
    <property type="match status" value="1"/>
</dbReference>
<keyword evidence="2" id="KW-0547">Nucleotide-binding</keyword>
<feature type="domain" description="ABC transporter" evidence="5">
    <location>
        <begin position="43"/>
        <end position="280"/>
    </location>
</feature>
<feature type="region of interest" description="Disordered" evidence="4">
    <location>
        <begin position="283"/>
        <end position="322"/>
    </location>
</feature>
<sequence length="322" mass="33884">MAAGRCEACGVDDAARADETTTATPAADSTDTAGRTAAGTPIVSARDLVKVYGEGDTAVRALDGVSVDFARGAFTAIMGPSGSGKSTLMHCVAGLDRPTSGSVVVDGEETSRMSERGLTRLRRTRLGFVFQAFNLIPTLTALENITLPLDIARRPVDAEHLDAVVRAVGLADRLDHKPAELSGGQQQRVACARALVARPAVVLADEPTGNLDSVSSREVLAFLRRSVEDLGQSVVMVTHDPTAASFAHRVLFLADGRVVDELHDPTAESILATLGAIGPDVTREDRSAAALDTRPDPADAEHAPHQERHAHAHHPRHAAPES</sequence>
<gene>
    <name evidence="6" type="ORF">FH969_09640</name>
</gene>
<dbReference type="InterPro" id="IPR003593">
    <property type="entry name" value="AAA+_ATPase"/>
</dbReference>
<evidence type="ECO:0000256" key="2">
    <source>
        <dbReference type="ARBA" id="ARBA00022741"/>
    </source>
</evidence>
<reference evidence="6 7" key="1">
    <citation type="submission" date="2019-06" db="EMBL/GenBank/DDBJ databases">
        <title>Draft genome sequence of Miniimonas arenae KCTC 19750T isolated from sea sand.</title>
        <authorList>
            <person name="Park S.-J."/>
        </authorList>
    </citation>
    <scope>NUCLEOTIDE SEQUENCE [LARGE SCALE GENOMIC DNA]</scope>
    <source>
        <strain evidence="6 7">KCTC 19750</strain>
    </source>
</reference>
<evidence type="ECO:0000256" key="3">
    <source>
        <dbReference type="ARBA" id="ARBA00022840"/>
    </source>
</evidence>
<dbReference type="PANTHER" id="PTHR24220">
    <property type="entry name" value="IMPORT ATP-BINDING PROTEIN"/>
    <property type="match status" value="1"/>
</dbReference>
<name>A0A5C5BBD4_9MICO</name>
<dbReference type="PANTHER" id="PTHR24220:SF685">
    <property type="entry name" value="ABC TRANSPORTER RELATED"/>
    <property type="match status" value="1"/>
</dbReference>
<evidence type="ECO:0000256" key="4">
    <source>
        <dbReference type="SAM" id="MobiDB-lite"/>
    </source>
</evidence>
<dbReference type="GO" id="GO:0005886">
    <property type="term" value="C:plasma membrane"/>
    <property type="evidence" value="ECO:0007669"/>
    <property type="project" value="TreeGrafter"/>
</dbReference>
<feature type="compositionally biased region" description="Low complexity" evidence="4">
    <location>
        <begin position="20"/>
        <end position="33"/>
    </location>
</feature>
<proteinExistence type="predicted"/>
<organism evidence="6 7">
    <name type="scientific">Miniimonas arenae</name>
    <dbReference type="NCBI Taxonomy" id="676201"/>
    <lineage>
        <taxon>Bacteria</taxon>
        <taxon>Bacillati</taxon>
        <taxon>Actinomycetota</taxon>
        <taxon>Actinomycetes</taxon>
        <taxon>Micrococcales</taxon>
        <taxon>Beutenbergiaceae</taxon>
        <taxon>Miniimonas</taxon>
    </lineage>
</organism>